<sequence>MVKNYHMMRQINPKYIAGIGAQTPATWLSAMLQGK</sequence>
<dbReference type="EMBL" id="NJAJ01000017">
    <property type="protein sequence ID" value="PHM65287.1"/>
    <property type="molecule type" value="Genomic_DNA"/>
</dbReference>
<protein>
    <submittedName>
        <fullName evidence="1">Uncharacterized protein</fullName>
    </submittedName>
</protein>
<accession>A0A2D0KPY1</accession>
<evidence type="ECO:0000313" key="1">
    <source>
        <dbReference type="EMBL" id="PHM65287.1"/>
    </source>
</evidence>
<comment type="caution">
    <text evidence="1">The sequence shown here is derived from an EMBL/GenBank/DDBJ whole genome shotgun (WGS) entry which is preliminary data.</text>
</comment>
<evidence type="ECO:0000313" key="2">
    <source>
        <dbReference type="Proteomes" id="UP000222366"/>
    </source>
</evidence>
<name>A0A2D0KPY1_9GAMM</name>
<dbReference type="AlphaFoldDB" id="A0A2D0KPY1"/>
<keyword evidence="2" id="KW-1185">Reference proteome</keyword>
<reference evidence="1 2" key="1">
    <citation type="journal article" date="2017" name="Nat. Microbiol.">
        <title>Natural product diversity associated with the nematode symbionts Photorhabdus and Xenorhabdus.</title>
        <authorList>
            <person name="Tobias N.J."/>
            <person name="Wolff H."/>
            <person name="Djahanschiri B."/>
            <person name="Grundmann F."/>
            <person name="Kronenwerth M."/>
            <person name="Shi Y.M."/>
            <person name="Simonyi S."/>
            <person name="Grun P."/>
            <person name="Shapiro-Ilan D."/>
            <person name="Pidot S.J."/>
            <person name="Stinear T.P."/>
            <person name="Ebersberger I."/>
            <person name="Bode H.B."/>
        </authorList>
    </citation>
    <scope>NUCLEOTIDE SEQUENCE [LARGE SCALE GENOMIC DNA]</scope>
    <source>
        <strain evidence="1 2">DSM 17904</strain>
    </source>
</reference>
<organism evidence="1 2">
    <name type="scientific">Xenorhabdus stockiae</name>
    <dbReference type="NCBI Taxonomy" id="351614"/>
    <lineage>
        <taxon>Bacteria</taxon>
        <taxon>Pseudomonadati</taxon>
        <taxon>Pseudomonadota</taxon>
        <taxon>Gammaproteobacteria</taxon>
        <taxon>Enterobacterales</taxon>
        <taxon>Morganellaceae</taxon>
        <taxon>Xenorhabdus</taxon>
    </lineage>
</organism>
<proteinExistence type="predicted"/>
<dbReference type="Proteomes" id="UP000222366">
    <property type="component" value="Unassembled WGS sequence"/>
</dbReference>
<gene>
    <name evidence="1" type="ORF">Xsto_02083</name>
</gene>